<feature type="non-terminal residue" evidence="2">
    <location>
        <position position="1"/>
    </location>
</feature>
<organism evidence="2">
    <name type="scientific">Pectinophora gossypiella</name>
    <name type="common">Cotton pink bollworm</name>
    <name type="synonym">Depressaria gossypiella</name>
    <dbReference type="NCBI Taxonomy" id="13191"/>
    <lineage>
        <taxon>Eukaryota</taxon>
        <taxon>Metazoa</taxon>
        <taxon>Ecdysozoa</taxon>
        <taxon>Arthropoda</taxon>
        <taxon>Hexapoda</taxon>
        <taxon>Insecta</taxon>
        <taxon>Pterygota</taxon>
        <taxon>Neoptera</taxon>
        <taxon>Endopterygota</taxon>
        <taxon>Lepidoptera</taxon>
        <taxon>Glossata</taxon>
        <taxon>Ditrysia</taxon>
        <taxon>Gelechioidea</taxon>
        <taxon>Gelechiidae</taxon>
        <taxon>Apatetrinae</taxon>
        <taxon>Pectinophora</taxon>
    </lineage>
</organism>
<sequence>VASSNCEIKNKVLKMHCKVNKCCFCCSLRWGIILFAYINVVFFLIAMACLVVTTELHKSKITGEASLEVITATVLFTILGMGVVLNVMLLFAGYHKDISMLRLYNYYAAATIVASLVPTFILLSRLQVAAVCAAAFAIVMQCYVVVLVRSTILKLKSKAARRGQDTSTAEQIDVPDRDSLI</sequence>
<evidence type="ECO:0000313" key="2">
    <source>
        <dbReference type="EMBL" id="JAT79470.1"/>
    </source>
</evidence>
<feature type="transmembrane region" description="Helical" evidence="1">
    <location>
        <begin position="103"/>
        <end position="122"/>
    </location>
</feature>
<gene>
    <name evidence="2" type="ORF">g.7791</name>
</gene>
<keyword evidence="1" id="KW-1133">Transmembrane helix</keyword>
<proteinExistence type="predicted"/>
<keyword evidence="1" id="KW-0472">Membrane</keyword>
<evidence type="ECO:0000256" key="1">
    <source>
        <dbReference type="SAM" id="Phobius"/>
    </source>
</evidence>
<dbReference type="EMBL" id="GDQN01011584">
    <property type="protein sequence ID" value="JAT79470.1"/>
    <property type="molecule type" value="Transcribed_RNA"/>
</dbReference>
<protein>
    <submittedName>
        <fullName evidence="2">Uncharacterized protein</fullName>
    </submittedName>
</protein>
<reference evidence="2" key="1">
    <citation type="submission" date="2015-09" db="EMBL/GenBank/DDBJ databases">
        <title>De novo assembly of Pectinophora gossypiella (Pink Bollworm) gut transcriptome.</title>
        <authorList>
            <person name="Tassone E.E."/>
        </authorList>
    </citation>
    <scope>NUCLEOTIDE SEQUENCE</scope>
</reference>
<feature type="transmembrane region" description="Helical" evidence="1">
    <location>
        <begin position="30"/>
        <end position="53"/>
    </location>
</feature>
<keyword evidence="1" id="KW-0812">Transmembrane</keyword>
<accession>A0A1E1VXM5</accession>
<feature type="transmembrane region" description="Helical" evidence="1">
    <location>
        <begin position="65"/>
        <end position="91"/>
    </location>
</feature>
<feature type="transmembrane region" description="Helical" evidence="1">
    <location>
        <begin position="128"/>
        <end position="148"/>
    </location>
</feature>
<dbReference type="OrthoDB" id="6928303at2759"/>
<name>A0A1E1VXM5_PECGO</name>
<dbReference type="AlphaFoldDB" id="A0A1E1VXM5"/>